<feature type="transmembrane region" description="Helical" evidence="1">
    <location>
        <begin position="106"/>
        <end position="133"/>
    </location>
</feature>
<proteinExistence type="predicted"/>
<organism evidence="2 3">
    <name type="scientific">Candidatus Falkowbacteria bacterium RIFOXYA2_FULL_38_12</name>
    <dbReference type="NCBI Taxonomy" id="1797993"/>
    <lineage>
        <taxon>Bacteria</taxon>
        <taxon>Candidatus Falkowiibacteriota</taxon>
    </lineage>
</organism>
<evidence type="ECO:0000313" key="2">
    <source>
        <dbReference type="EMBL" id="OGF21659.1"/>
    </source>
</evidence>
<dbReference type="AlphaFoldDB" id="A0A1F5S4S2"/>
<dbReference type="InterPro" id="IPR043993">
    <property type="entry name" value="T4SS_pilin"/>
</dbReference>
<evidence type="ECO:0000313" key="3">
    <source>
        <dbReference type="Proteomes" id="UP000177407"/>
    </source>
</evidence>
<keyword evidence="1" id="KW-1133">Transmembrane helix</keyword>
<evidence type="ECO:0000256" key="1">
    <source>
        <dbReference type="SAM" id="Phobius"/>
    </source>
</evidence>
<name>A0A1F5S4S2_9BACT</name>
<gene>
    <name evidence="2" type="ORF">A2257_02615</name>
</gene>
<keyword evidence="1" id="KW-0812">Transmembrane</keyword>
<dbReference type="Proteomes" id="UP000177407">
    <property type="component" value="Unassembled WGS sequence"/>
</dbReference>
<reference evidence="2 3" key="1">
    <citation type="journal article" date="2016" name="Nat. Commun.">
        <title>Thousands of microbial genomes shed light on interconnected biogeochemical processes in an aquifer system.</title>
        <authorList>
            <person name="Anantharaman K."/>
            <person name="Brown C.T."/>
            <person name="Hug L.A."/>
            <person name="Sharon I."/>
            <person name="Castelle C.J."/>
            <person name="Probst A.J."/>
            <person name="Thomas B.C."/>
            <person name="Singh A."/>
            <person name="Wilkins M.J."/>
            <person name="Karaoz U."/>
            <person name="Brodie E.L."/>
            <person name="Williams K.H."/>
            <person name="Hubbard S.S."/>
            <person name="Banfield J.F."/>
        </authorList>
    </citation>
    <scope>NUCLEOTIDE SEQUENCE [LARGE SCALE GENOMIC DNA]</scope>
</reference>
<comment type="caution">
    <text evidence="2">The sequence shown here is derived from an EMBL/GenBank/DDBJ whole genome shotgun (WGS) entry which is preliminary data.</text>
</comment>
<feature type="transmembrane region" description="Helical" evidence="1">
    <location>
        <begin position="63"/>
        <end position="85"/>
    </location>
</feature>
<accession>A0A1F5S4S2</accession>
<protein>
    <submittedName>
        <fullName evidence="2">Uncharacterized protein</fullName>
    </submittedName>
</protein>
<keyword evidence="1" id="KW-0472">Membrane</keyword>
<dbReference type="EMBL" id="MFGA01000002">
    <property type="protein sequence ID" value="OGF21659.1"/>
    <property type="molecule type" value="Genomic_DNA"/>
</dbReference>
<dbReference type="Pfam" id="PF18895">
    <property type="entry name" value="T4SS_pilin"/>
    <property type="match status" value="1"/>
</dbReference>
<sequence length="136" mass="14797">MLRKKIFLTLFFCLLSGLFLAGLNIDYSHAQLKTLENLDQAGDAVYGSADAGQMREPNYVISVVGRIINVFLSVLGVIFLILLIYSGARWMMAGGNEESITKAKQTIYRAIIGLLIIAASYGISSFVVSNIVASTK</sequence>